<keyword evidence="4 7" id="KW-0808">Transferase</keyword>
<evidence type="ECO:0000313" key="7">
    <source>
        <dbReference type="EMBL" id="EEI82826.1"/>
    </source>
</evidence>
<dbReference type="PANTHER" id="PTHR37316:SF3">
    <property type="entry name" value="TEICHOIC ACID GLYCEROL-PHOSPHATE TRANSFERASE"/>
    <property type="match status" value="1"/>
</dbReference>
<dbReference type="Gene3D" id="3.40.50.12580">
    <property type="match status" value="1"/>
</dbReference>
<comment type="subcellular location">
    <subcellularLocation>
        <location evidence="1">Cell membrane</location>
        <topology evidence="1">Peripheral membrane protein</topology>
    </subcellularLocation>
</comment>
<dbReference type="Proteomes" id="UP000003744">
    <property type="component" value="Unassembled WGS sequence"/>
</dbReference>
<dbReference type="Pfam" id="PF04464">
    <property type="entry name" value="Glyphos_transf"/>
    <property type="match status" value="1"/>
</dbReference>
<dbReference type="GO" id="GO:0005886">
    <property type="term" value="C:plasma membrane"/>
    <property type="evidence" value="ECO:0007669"/>
    <property type="project" value="UniProtKB-SubCell"/>
</dbReference>
<dbReference type="InterPro" id="IPR043148">
    <property type="entry name" value="TagF_C"/>
</dbReference>
<sequence>MKKIIRHALLLLRSITYYLYTYFHIKDHKLWLFGAWKGTTYNDNSKYLFEYVLENHQEINAFWLTKNQDVYDYLNNKGYPVKFYPSKEANKMIAEAGYLFQTEGFKDIGYYPVARAKVIQLWHGSPIKNLAWFKRNSNALKDIFIRLENGDRRKFRWTSTSDFYTRFHNKVFDIPIDNFINTGSPRCDAIMMPGDSLIDKIKTKNDFNKTILYLPTHRNWGDDFNFDFILEGLNIVEKKLSGSNICFVYKPHPNEANLIKSKIPNFKNIIVLDGLSQEQQDLYGYLYKCDILVSDYSSVAIDYLLLDNPIVLFPYDLENYIENDGGVTQEYFDLQVGPFTYSWDQMILKVLELLENDTWKDKRYAANKFYNEFNDGNSCEKIVDYILNEI</sequence>
<dbReference type="InterPro" id="IPR007554">
    <property type="entry name" value="Glycerophosphate_synth"/>
</dbReference>
<name>C2CI31_9FIRM</name>
<gene>
    <name evidence="7" type="ORF">HMPREF0077_1141</name>
</gene>
<accession>C2CI31</accession>
<evidence type="ECO:0000256" key="1">
    <source>
        <dbReference type="ARBA" id="ARBA00004202"/>
    </source>
</evidence>
<keyword evidence="3" id="KW-1003">Cell membrane</keyword>
<evidence type="ECO:0000256" key="2">
    <source>
        <dbReference type="ARBA" id="ARBA00010488"/>
    </source>
</evidence>
<evidence type="ECO:0000256" key="4">
    <source>
        <dbReference type="ARBA" id="ARBA00022679"/>
    </source>
</evidence>
<comment type="caution">
    <text evidence="7">The sequence shown here is derived from an EMBL/GenBank/DDBJ whole genome shotgun (WGS) entry which is preliminary data.</text>
</comment>
<evidence type="ECO:0000256" key="6">
    <source>
        <dbReference type="ARBA" id="ARBA00023136"/>
    </source>
</evidence>
<dbReference type="SUPFAM" id="SSF53756">
    <property type="entry name" value="UDP-Glycosyltransferase/glycogen phosphorylase"/>
    <property type="match status" value="1"/>
</dbReference>
<dbReference type="HOGENOM" id="CLU_029598_2_0_9"/>
<dbReference type="EMBL" id="ACGC01000052">
    <property type="protein sequence ID" value="EEI82826.1"/>
    <property type="molecule type" value="Genomic_DNA"/>
</dbReference>
<keyword evidence="6" id="KW-0472">Membrane</keyword>
<dbReference type="Gene3D" id="3.40.50.11820">
    <property type="match status" value="1"/>
</dbReference>
<evidence type="ECO:0000313" key="8">
    <source>
        <dbReference type="Proteomes" id="UP000003744"/>
    </source>
</evidence>
<dbReference type="RefSeq" id="WP_004837257.1">
    <property type="nucleotide sequence ID" value="NZ_GG666297.1"/>
</dbReference>
<proteinExistence type="inferred from homology"/>
<protein>
    <submittedName>
        <fullName evidence="7">CDP-glycerol:poly(Glycerophosphate) glycerophosphotransferase</fullName>
    </submittedName>
</protein>
<keyword evidence="5" id="KW-0777">Teichoic acid biosynthesis</keyword>
<comment type="similarity">
    <text evidence="2">Belongs to the CDP-glycerol glycerophosphotransferase family.</text>
</comment>
<dbReference type="GO" id="GO:0019350">
    <property type="term" value="P:teichoic acid biosynthetic process"/>
    <property type="evidence" value="ECO:0007669"/>
    <property type="project" value="UniProtKB-KW"/>
</dbReference>
<dbReference type="InterPro" id="IPR043149">
    <property type="entry name" value="TagF_N"/>
</dbReference>
<dbReference type="AlphaFoldDB" id="C2CI31"/>
<dbReference type="PANTHER" id="PTHR37316">
    <property type="entry name" value="TEICHOIC ACID GLYCEROL-PHOSPHATE PRIMASE"/>
    <property type="match status" value="1"/>
</dbReference>
<evidence type="ECO:0000256" key="3">
    <source>
        <dbReference type="ARBA" id="ARBA00022475"/>
    </source>
</evidence>
<dbReference type="eggNOG" id="COG1887">
    <property type="taxonomic scope" value="Bacteria"/>
</dbReference>
<dbReference type="GO" id="GO:0047355">
    <property type="term" value="F:CDP-glycerol glycerophosphotransferase activity"/>
    <property type="evidence" value="ECO:0007669"/>
    <property type="project" value="InterPro"/>
</dbReference>
<reference evidence="7 8" key="1">
    <citation type="submission" date="2009-01" db="EMBL/GenBank/DDBJ databases">
        <authorList>
            <person name="Qin X."/>
            <person name="Bachman B."/>
            <person name="Battles P."/>
            <person name="Bell A."/>
            <person name="Bess C."/>
            <person name="Bickham C."/>
            <person name="Chaboub L."/>
            <person name="Chen D."/>
            <person name="Coyle M."/>
            <person name="Deiros D.R."/>
            <person name="Dinh H."/>
            <person name="Forbes L."/>
            <person name="Fowler G."/>
            <person name="Francisco L."/>
            <person name="Fu Q."/>
            <person name="Gubbala S."/>
            <person name="Hale W."/>
            <person name="Han Y."/>
            <person name="Hemphill L."/>
            <person name="Highlander S.K."/>
            <person name="Hirani K."/>
            <person name="Hogues M."/>
            <person name="Jackson L."/>
            <person name="Jakkamsetti A."/>
            <person name="Javaid M."/>
            <person name="Jiang H."/>
            <person name="Korchina V."/>
            <person name="Kovar C."/>
            <person name="Lara F."/>
            <person name="Lee S."/>
            <person name="Mata R."/>
            <person name="Mathew T."/>
            <person name="Moen C."/>
            <person name="Morales K."/>
            <person name="Munidasa M."/>
            <person name="Nazareth L."/>
            <person name="Ngo R."/>
            <person name="Nguyen L."/>
            <person name="Okwuonu G."/>
            <person name="Ongeri F."/>
            <person name="Patil S."/>
            <person name="Petrosino J."/>
            <person name="Pham C."/>
            <person name="Pham P."/>
            <person name="Pu L.-L."/>
            <person name="Puazo M."/>
            <person name="Raj R."/>
            <person name="Reid J."/>
            <person name="Rouhana J."/>
            <person name="Saada N."/>
            <person name="Shang Y."/>
            <person name="Simmons D."/>
            <person name="Thornton R."/>
            <person name="Warren J."/>
            <person name="Weissenberger G."/>
            <person name="Zhang J."/>
            <person name="Zhang L."/>
            <person name="Zhou C."/>
            <person name="Zhu D."/>
            <person name="Muzny D."/>
            <person name="Worley K."/>
            <person name="Gibbs R."/>
        </authorList>
    </citation>
    <scope>NUCLEOTIDE SEQUENCE [LARGE SCALE GENOMIC DNA]</scope>
    <source>
        <strain evidence="7 8">ATCC 35098</strain>
    </source>
</reference>
<evidence type="ECO:0000256" key="5">
    <source>
        <dbReference type="ARBA" id="ARBA00022944"/>
    </source>
</evidence>
<dbReference type="InterPro" id="IPR051612">
    <property type="entry name" value="Teichoic_Acid_Biosynth"/>
</dbReference>
<organism evidence="7 8">
    <name type="scientific">Anaerococcus tetradius ATCC 35098</name>
    <dbReference type="NCBI Taxonomy" id="525255"/>
    <lineage>
        <taxon>Bacteria</taxon>
        <taxon>Bacillati</taxon>
        <taxon>Bacillota</taxon>
        <taxon>Tissierellia</taxon>
        <taxon>Tissierellales</taxon>
        <taxon>Peptoniphilaceae</taxon>
        <taxon>Anaerococcus</taxon>
    </lineage>
</organism>